<protein>
    <submittedName>
        <fullName evidence="3">Uncharacterized protein</fullName>
    </submittedName>
</protein>
<dbReference type="RefSeq" id="WP_149368490.1">
    <property type="nucleotide sequence ID" value="NZ_CP076680.1"/>
</dbReference>
<evidence type="ECO:0000256" key="2">
    <source>
        <dbReference type="SAM" id="SignalP"/>
    </source>
</evidence>
<sequence>MKKIPLTIALTASMSFGIALAEEAKAPVTQAQSVQDSSESSPIAQGEGKCASGKCGSLKKFGVVDVDADEQDGKLVRARDGNCGTKVCKSYGKQDKKEIAQLGKCSNGVCGQ</sequence>
<proteinExistence type="predicted"/>
<reference evidence="3 4" key="1">
    <citation type="submission" date="2021-06" db="EMBL/GenBank/DDBJ databases">
        <title>Ulceroglandular infection and bacteremia caused by Francisella salimarina in an immunocompromised patient, France.</title>
        <authorList>
            <person name="Hennebique A."/>
            <person name="Caspar Y."/>
            <person name="Maurin M."/>
            <person name="Boisset S."/>
            <person name="Pelloux I."/>
            <person name="Gallego-Hernanz M.P."/>
            <person name="Burucoa C."/>
            <person name="Cazenave-Roblot F."/>
            <person name="Plouzeau C."/>
            <person name="Rammaert B."/>
        </authorList>
    </citation>
    <scope>NUCLEOTIDE SEQUENCE [LARGE SCALE GENOMIC DNA]</scope>
    <source>
        <strain evidence="3 4">CHUGA-F75</strain>
    </source>
</reference>
<feature type="signal peptide" evidence="2">
    <location>
        <begin position="1"/>
        <end position="21"/>
    </location>
</feature>
<feature type="compositionally biased region" description="Polar residues" evidence="1">
    <location>
        <begin position="29"/>
        <end position="43"/>
    </location>
</feature>
<keyword evidence="2" id="KW-0732">Signal</keyword>
<dbReference type="Proteomes" id="UP000683421">
    <property type="component" value="Chromosome"/>
</dbReference>
<organism evidence="3 4">
    <name type="scientific">Francisella salimarina</name>
    <dbReference type="NCBI Taxonomy" id="2599927"/>
    <lineage>
        <taxon>Bacteria</taxon>
        <taxon>Pseudomonadati</taxon>
        <taxon>Pseudomonadota</taxon>
        <taxon>Gammaproteobacteria</taxon>
        <taxon>Thiotrichales</taxon>
        <taxon>Francisellaceae</taxon>
        <taxon>Francisella</taxon>
    </lineage>
</organism>
<gene>
    <name evidence="3" type="ORF">KQR59_06275</name>
</gene>
<evidence type="ECO:0000256" key="1">
    <source>
        <dbReference type="SAM" id="MobiDB-lite"/>
    </source>
</evidence>
<evidence type="ECO:0000313" key="3">
    <source>
        <dbReference type="EMBL" id="QWU98716.1"/>
    </source>
</evidence>
<keyword evidence="4" id="KW-1185">Reference proteome</keyword>
<feature type="region of interest" description="Disordered" evidence="1">
    <location>
        <begin position="29"/>
        <end position="55"/>
    </location>
</feature>
<dbReference type="EMBL" id="CP076680">
    <property type="protein sequence ID" value="QWU98716.1"/>
    <property type="molecule type" value="Genomic_DNA"/>
</dbReference>
<dbReference type="AlphaFoldDB" id="A0AAJ4NNE5"/>
<dbReference type="KEGG" id="fsr:KQR59_06275"/>
<evidence type="ECO:0000313" key="4">
    <source>
        <dbReference type="Proteomes" id="UP000683421"/>
    </source>
</evidence>
<name>A0AAJ4NNE5_9GAMM</name>
<feature type="chain" id="PRO_5042462588" evidence="2">
    <location>
        <begin position="22"/>
        <end position="112"/>
    </location>
</feature>
<accession>A0AAJ4NNE5</accession>